<comment type="caution">
    <text evidence="2">The sequence shown here is derived from an EMBL/GenBank/DDBJ whole genome shotgun (WGS) entry which is preliminary data.</text>
</comment>
<reference evidence="2" key="1">
    <citation type="journal article" date="2017" name="Nature">
        <title>The sunflower genome provides insights into oil metabolism, flowering and Asterid evolution.</title>
        <authorList>
            <person name="Badouin H."/>
            <person name="Gouzy J."/>
            <person name="Grassa C.J."/>
            <person name="Murat F."/>
            <person name="Staton S.E."/>
            <person name="Cottret L."/>
            <person name="Lelandais-Briere C."/>
            <person name="Owens G.L."/>
            <person name="Carrere S."/>
            <person name="Mayjonade B."/>
            <person name="Legrand L."/>
            <person name="Gill N."/>
            <person name="Kane N.C."/>
            <person name="Bowers J.E."/>
            <person name="Hubner S."/>
            <person name="Bellec A."/>
            <person name="Berard A."/>
            <person name="Berges H."/>
            <person name="Blanchet N."/>
            <person name="Boniface M.C."/>
            <person name="Brunel D."/>
            <person name="Catrice O."/>
            <person name="Chaidir N."/>
            <person name="Claudel C."/>
            <person name="Donnadieu C."/>
            <person name="Faraut T."/>
            <person name="Fievet G."/>
            <person name="Helmstetter N."/>
            <person name="King M."/>
            <person name="Knapp S.J."/>
            <person name="Lai Z."/>
            <person name="Le Paslier M.C."/>
            <person name="Lippi Y."/>
            <person name="Lorenzon L."/>
            <person name="Mandel J.R."/>
            <person name="Marage G."/>
            <person name="Marchand G."/>
            <person name="Marquand E."/>
            <person name="Bret-Mestries E."/>
            <person name="Morien E."/>
            <person name="Nambeesan S."/>
            <person name="Nguyen T."/>
            <person name="Pegot-Espagnet P."/>
            <person name="Pouilly N."/>
            <person name="Raftis F."/>
            <person name="Sallet E."/>
            <person name="Schiex T."/>
            <person name="Thomas J."/>
            <person name="Vandecasteele C."/>
            <person name="Vares D."/>
            <person name="Vear F."/>
            <person name="Vautrin S."/>
            <person name="Crespi M."/>
            <person name="Mangin B."/>
            <person name="Burke J.M."/>
            <person name="Salse J."/>
            <person name="Munos S."/>
            <person name="Vincourt P."/>
            <person name="Rieseberg L.H."/>
            <person name="Langlade N.B."/>
        </authorList>
    </citation>
    <scope>NUCLEOTIDE SEQUENCE</scope>
    <source>
        <tissue evidence="2">Leaves</tissue>
    </source>
</reference>
<dbReference type="Proteomes" id="UP000215914">
    <property type="component" value="Unassembled WGS sequence"/>
</dbReference>
<dbReference type="EMBL" id="MNCJ02000316">
    <property type="protein sequence ID" value="KAF5821120.1"/>
    <property type="molecule type" value="Genomic_DNA"/>
</dbReference>
<sequence length="115" mass="12726">MDFLSNTAYIPVITATSLVVLVLYVYNRQQGGRKAKKHHPITRTMFNQLLNFHRLHDYMTDLAIKHNLQINYSFPQRSGDVEAPVGGGSGVAAVVGYDGAGAGVDLRLILLQRWG</sequence>
<keyword evidence="3" id="KW-1185">Reference proteome</keyword>
<evidence type="ECO:0000313" key="2">
    <source>
        <dbReference type="EMBL" id="KAF5821120.1"/>
    </source>
</evidence>
<evidence type="ECO:0000256" key="1">
    <source>
        <dbReference type="SAM" id="Phobius"/>
    </source>
</evidence>
<protein>
    <submittedName>
        <fullName evidence="2">Uncharacterized protein</fullName>
    </submittedName>
</protein>
<evidence type="ECO:0000313" key="3">
    <source>
        <dbReference type="Proteomes" id="UP000215914"/>
    </source>
</evidence>
<reference evidence="2" key="2">
    <citation type="submission" date="2020-06" db="EMBL/GenBank/DDBJ databases">
        <title>Helianthus annuus Genome sequencing and assembly Release 2.</title>
        <authorList>
            <person name="Gouzy J."/>
            <person name="Langlade N."/>
            <person name="Munos S."/>
        </authorList>
    </citation>
    <scope>NUCLEOTIDE SEQUENCE</scope>
    <source>
        <tissue evidence="2">Leaves</tissue>
    </source>
</reference>
<name>A0A9K3P2M4_HELAN</name>
<keyword evidence="1" id="KW-0472">Membrane</keyword>
<accession>A0A9K3P2M4</accession>
<feature type="transmembrane region" description="Helical" evidence="1">
    <location>
        <begin position="6"/>
        <end position="26"/>
    </location>
</feature>
<dbReference type="AlphaFoldDB" id="A0A9K3P2M4"/>
<dbReference type="Gramene" id="mRNA:HanXRQr2_Chr01g0010091">
    <property type="protein sequence ID" value="CDS:HanXRQr2_Chr01g0010091.1"/>
    <property type="gene ID" value="HanXRQr2_Chr01g0010091"/>
</dbReference>
<keyword evidence="1" id="KW-1133">Transmembrane helix</keyword>
<organism evidence="2 3">
    <name type="scientific">Helianthus annuus</name>
    <name type="common">Common sunflower</name>
    <dbReference type="NCBI Taxonomy" id="4232"/>
    <lineage>
        <taxon>Eukaryota</taxon>
        <taxon>Viridiplantae</taxon>
        <taxon>Streptophyta</taxon>
        <taxon>Embryophyta</taxon>
        <taxon>Tracheophyta</taxon>
        <taxon>Spermatophyta</taxon>
        <taxon>Magnoliopsida</taxon>
        <taxon>eudicotyledons</taxon>
        <taxon>Gunneridae</taxon>
        <taxon>Pentapetalae</taxon>
        <taxon>asterids</taxon>
        <taxon>campanulids</taxon>
        <taxon>Asterales</taxon>
        <taxon>Asteraceae</taxon>
        <taxon>Asteroideae</taxon>
        <taxon>Heliantheae alliance</taxon>
        <taxon>Heliantheae</taxon>
        <taxon>Helianthus</taxon>
    </lineage>
</organism>
<gene>
    <name evidence="2" type="ORF">HanXRQr2_Chr01g0010091</name>
</gene>
<proteinExistence type="predicted"/>
<keyword evidence="1" id="KW-0812">Transmembrane</keyword>